<dbReference type="AlphaFoldDB" id="G7VZU9"/>
<gene>
    <name evidence="9" type="ordered locus">HPL003_05975</name>
</gene>
<feature type="transmembrane region" description="Helical" evidence="7">
    <location>
        <begin position="233"/>
        <end position="260"/>
    </location>
</feature>
<dbReference type="HOGENOM" id="CLU_034180_16_1_9"/>
<feature type="transmembrane region" description="Helical" evidence="7">
    <location>
        <begin position="21"/>
        <end position="44"/>
    </location>
</feature>
<feature type="transmembrane region" description="Helical" evidence="7">
    <location>
        <begin position="327"/>
        <end position="348"/>
    </location>
</feature>
<dbReference type="GO" id="GO:0022857">
    <property type="term" value="F:transmembrane transporter activity"/>
    <property type="evidence" value="ECO:0007669"/>
    <property type="project" value="InterPro"/>
</dbReference>
<evidence type="ECO:0000313" key="9">
    <source>
        <dbReference type="EMBL" id="AET57960.1"/>
    </source>
</evidence>
<name>G7VZU9_PAETH</name>
<dbReference type="Proteomes" id="UP000005876">
    <property type="component" value="Chromosome"/>
</dbReference>
<feature type="transmembrane region" description="Helical" evidence="7">
    <location>
        <begin position="300"/>
        <end position="321"/>
    </location>
</feature>
<evidence type="ECO:0000256" key="3">
    <source>
        <dbReference type="ARBA" id="ARBA00022475"/>
    </source>
</evidence>
<dbReference type="PANTHER" id="PTHR43266">
    <property type="entry name" value="MACROLIDE-EFFLUX PROTEIN"/>
    <property type="match status" value="1"/>
</dbReference>
<feature type="transmembrane region" description="Helical" evidence="7">
    <location>
        <begin position="112"/>
        <end position="133"/>
    </location>
</feature>
<reference key="2">
    <citation type="submission" date="2011-11" db="EMBL/GenBank/DDBJ databases">
        <authorList>
            <person name="Shin S.H."/>
            <person name="Kim S."/>
            <person name="Kim J.Y."/>
        </authorList>
    </citation>
    <scope>NUCLEOTIDE SEQUENCE</scope>
    <source>
        <strain>HPL-003</strain>
    </source>
</reference>
<dbReference type="eggNOG" id="COG0477">
    <property type="taxonomic scope" value="Bacteria"/>
</dbReference>
<organism evidence="9 10">
    <name type="scientific">Paenibacillus terrae (strain HPL-003)</name>
    <dbReference type="NCBI Taxonomy" id="985665"/>
    <lineage>
        <taxon>Bacteria</taxon>
        <taxon>Bacillati</taxon>
        <taxon>Bacillota</taxon>
        <taxon>Bacilli</taxon>
        <taxon>Bacillales</taxon>
        <taxon>Paenibacillaceae</taxon>
        <taxon>Paenibacillus</taxon>
    </lineage>
</organism>
<accession>G7VZU9</accession>
<dbReference type="EMBL" id="CP003107">
    <property type="protein sequence ID" value="AET57960.1"/>
    <property type="molecule type" value="Genomic_DNA"/>
</dbReference>
<dbReference type="Pfam" id="PF07690">
    <property type="entry name" value="MFS_1"/>
    <property type="match status" value="1"/>
</dbReference>
<evidence type="ECO:0000256" key="4">
    <source>
        <dbReference type="ARBA" id="ARBA00022692"/>
    </source>
</evidence>
<evidence type="ECO:0000259" key="8">
    <source>
        <dbReference type="PROSITE" id="PS50850"/>
    </source>
</evidence>
<keyword evidence="5 7" id="KW-1133">Transmembrane helix</keyword>
<dbReference type="InterPro" id="IPR020846">
    <property type="entry name" value="MFS_dom"/>
</dbReference>
<comment type="subcellular location">
    <subcellularLocation>
        <location evidence="1">Cell membrane</location>
        <topology evidence="1">Multi-pass membrane protein</topology>
    </subcellularLocation>
</comment>
<dbReference type="OrthoDB" id="3613552at2"/>
<dbReference type="PROSITE" id="PS50850">
    <property type="entry name" value="MFS"/>
    <property type="match status" value="1"/>
</dbReference>
<protein>
    <recommendedName>
        <fullName evidence="8">Major facilitator superfamily (MFS) profile domain-containing protein</fullName>
    </recommendedName>
</protein>
<evidence type="ECO:0000313" key="10">
    <source>
        <dbReference type="Proteomes" id="UP000005876"/>
    </source>
</evidence>
<evidence type="ECO:0000256" key="5">
    <source>
        <dbReference type="ARBA" id="ARBA00022989"/>
    </source>
</evidence>
<dbReference type="PANTHER" id="PTHR43266:SF9">
    <property type="entry name" value="PERMEASE, MAJOR FACILITATOR SUPERFAMILY-RELATED"/>
    <property type="match status" value="1"/>
</dbReference>
<feature type="transmembrane region" description="Helical" evidence="7">
    <location>
        <begin position="59"/>
        <end position="81"/>
    </location>
</feature>
<evidence type="ECO:0000256" key="6">
    <source>
        <dbReference type="ARBA" id="ARBA00023136"/>
    </source>
</evidence>
<dbReference type="CDD" id="cd06173">
    <property type="entry name" value="MFS_MefA_like"/>
    <property type="match status" value="1"/>
</dbReference>
<keyword evidence="2" id="KW-0813">Transport</keyword>
<proteinExistence type="predicted"/>
<keyword evidence="4 7" id="KW-0812">Transmembrane</keyword>
<evidence type="ECO:0000256" key="7">
    <source>
        <dbReference type="SAM" id="Phobius"/>
    </source>
</evidence>
<dbReference type="InterPro" id="IPR011701">
    <property type="entry name" value="MFS"/>
</dbReference>
<feature type="transmembrane region" description="Helical" evidence="7">
    <location>
        <begin position="183"/>
        <end position="201"/>
    </location>
</feature>
<dbReference type="STRING" id="985665.HPL003_05975"/>
<dbReference type="RefSeq" id="WP_014278711.1">
    <property type="nucleotide sequence ID" value="NC_016641.1"/>
</dbReference>
<keyword evidence="6 7" id="KW-0472">Membrane</keyword>
<evidence type="ECO:0000256" key="2">
    <source>
        <dbReference type="ARBA" id="ARBA00022448"/>
    </source>
</evidence>
<dbReference type="InterPro" id="IPR036259">
    <property type="entry name" value="MFS_trans_sf"/>
</dbReference>
<reference evidence="10" key="1">
    <citation type="submission" date="2011-11" db="EMBL/GenBank/DDBJ databases">
        <title>Complete sequence of Paenibacillus terrae HPL-003.</title>
        <authorList>
            <person name="Shin S.H."/>
            <person name="Kim S."/>
            <person name="Kim J.Y."/>
        </authorList>
    </citation>
    <scope>NUCLEOTIDE SEQUENCE [LARGE SCALE GENOMIC DNA]</scope>
    <source>
        <strain evidence="10">HPL-003</strain>
    </source>
</reference>
<feature type="transmembrane region" description="Helical" evidence="7">
    <location>
        <begin position="272"/>
        <end position="293"/>
    </location>
</feature>
<keyword evidence="3" id="KW-1003">Cell membrane</keyword>
<dbReference type="GO" id="GO:0005886">
    <property type="term" value="C:plasma membrane"/>
    <property type="evidence" value="ECO:0007669"/>
    <property type="project" value="UniProtKB-SubCell"/>
</dbReference>
<feature type="transmembrane region" description="Helical" evidence="7">
    <location>
        <begin position="389"/>
        <end position="411"/>
    </location>
</feature>
<sequence length="417" mass="45591">MGTYAEMSKQPQENKSSLFKNVSFLLVLLSITFNSSGISIYLLAESWYVVNHLAAGNSLGVVLMATAIPRLVLMPFTGILADRYKKTYIMFLSDILRGLLLIVMVFCFLSNILSFSVVVTFAILFGILEAFYWPASSSLIPAIVSENHLAQANSLSQIIQQFFSLAGPLIGGIILTYGSYHHLFGSIATILILGAFSSLFVSKYMHKAQHSSSESLNLVKEWKEGIHFIKEDAFIKAIIVVLIVAGFFLTGPLSMAIPLLVDSVLHGSALTLSYLETSVTVGMIAGGVLIAVSKIRKRRALISLLSLALCGLAIIFLGISVHFLQTLLLLGTIGFVISFSNTFLVTLLQERTPQDKIGRILSLVTTATTGLVPLSQAIISIFLNRGLQISQILVSFGVIVFVFYFMMMLLFRPIRNA</sequence>
<dbReference type="KEGG" id="pta:HPL003_05975"/>
<reference evidence="9 10" key="3">
    <citation type="journal article" date="2012" name="J. Bacteriol.">
        <title>Genome Sequence of Paenibacillus terrae HPL-003, a Xylanase-Producing Bacterium Isolated from Soil Found in Forest Residue.</title>
        <authorList>
            <person name="Shin S.H."/>
            <person name="Kim S."/>
            <person name="Kim J.Y."/>
            <person name="Song H.Y."/>
            <person name="Cho S.J."/>
            <person name="Kim D.R."/>
            <person name="Lee K.I."/>
            <person name="Lim H.K."/>
            <person name="Park N.J."/>
            <person name="Hwang I.T."/>
            <person name="Yang K.S."/>
        </authorList>
    </citation>
    <scope>NUCLEOTIDE SEQUENCE [LARGE SCALE GENOMIC DNA]</scope>
    <source>
        <strain evidence="9 10">HPL-003</strain>
    </source>
</reference>
<dbReference type="SUPFAM" id="SSF103473">
    <property type="entry name" value="MFS general substrate transporter"/>
    <property type="match status" value="1"/>
</dbReference>
<feature type="domain" description="Major facilitator superfamily (MFS) profile" evidence="8">
    <location>
        <begin position="16"/>
        <end position="415"/>
    </location>
</feature>
<feature type="transmembrane region" description="Helical" evidence="7">
    <location>
        <begin position="360"/>
        <end position="383"/>
    </location>
</feature>
<evidence type="ECO:0000256" key="1">
    <source>
        <dbReference type="ARBA" id="ARBA00004651"/>
    </source>
</evidence>
<dbReference type="Gene3D" id="1.20.1250.20">
    <property type="entry name" value="MFS general substrate transporter like domains"/>
    <property type="match status" value="1"/>
</dbReference>